<name>A0A0M8NXB5_9EURO</name>
<organism evidence="1 2">
    <name type="scientific">Penicillium nordicum</name>
    <dbReference type="NCBI Taxonomy" id="229535"/>
    <lineage>
        <taxon>Eukaryota</taxon>
        <taxon>Fungi</taxon>
        <taxon>Dikarya</taxon>
        <taxon>Ascomycota</taxon>
        <taxon>Pezizomycotina</taxon>
        <taxon>Eurotiomycetes</taxon>
        <taxon>Eurotiomycetidae</taxon>
        <taxon>Eurotiales</taxon>
        <taxon>Aspergillaceae</taxon>
        <taxon>Penicillium</taxon>
    </lineage>
</organism>
<dbReference type="EMBL" id="LHQQ01000152">
    <property type="protein sequence ID" value="KOS40768.1"/>
    <property type="molecule type" value="Genomic_DNA"/>
</dbReference>
<dbReference type="OrthoDB" id="4356078at2759"/>
<accession>A0A0M8NXB5</accession>
<keyword evidence="2" id="KW-1185">Reference proteome</keyword>
<reference evidence="1 2" key="1">
    <citation type="submission" date="2015-08" db="EMBL/GenBank/DDBJ databases">
        <title>Genome sequencing of Penicillium nordicum.</title>
        <authorList>
            <person name="Nguyen H.D."/>
            <person name="Seifert K.A."/>
        </authorList>
    </citation>
    <scope>NUCLEOTIDE SEQUENCE [LARGE SCALE GENOMIC DNA]</scope>
    <source>
        <strain evidence="1 2">DAOMC 185683</strain>
    </source>
</reference>
<evidence type="ECO:0000313" key="2">
    <source>
        <dbReference type="Proteomes" id="UP000037696"/>
    </source>
</evidence>
<dbReference type="AlphaFoldDB" id="A0A0M8NXB5"/>
<protein>
    <submittedName>
        <fullName evidence="1">Uncharacterized protein</fullName>
    </submittedName>
</protein>
<dbReference type="STRING" id="229535.A0A0M8NXB5"/>
<dbReference type="Proteomes" id="UP000037696">
    <property type="component" value="Unassembled WGS sequence"/>
</dbReference>
<proteinExistence type="predicted"/>
<sequence length="338" mass="37915">MISKSEISLAVQVCRLPSHWLIRSTISIYSVCPSPSTVRNPHLHPAMNIHPGAEEEVHLGAKEDAMEESFDIEDFEVNNNEIDISKSVPKLKGQSNFRDWEAALYLALSVNNPYYSHMISTGIPMSIPPTYAYTTSKSVRQGLIKEARDAAGDETVDVTITSAEVRARVKELVELNEALRKGHNAKCNKWRSCNNRTCIQLRMTLGPQAMSLVSQITDVHEAFKKLRKTYATSSHQQSYARYTKWVDLRFKNGTASGFVRKFQEALRDLNETAGVVVPPVIVLCRFKKAVAENARCHASSQNLKVNDKDDTLMDNVYVEFVDAETTNRSINPSCLASY</sequence>
<gene>
    <name evidence="1" type="ORF">ACN38_g8359</name>
</gene>
<comment type="caution">
    <text evidence="1">The sequence shown here is derived from an EMBL/GenBank/DDBJ whole genome shotgun (WGS) entry which is preliminary data.</text>
</comment>
<evidence type="ECO:0000313" key="1">
    <source>
        <dbReference type="EMBL" id="KOS40768.1"/>
    </source>
</evidence>